<sequence length="99" mass="10734">MEIGGDVYRRAPGDGPGGGADPGISYDVMRQILNFIYTSEMEIALSSMEEILSAACQLQQIPEAIGFCCDFLSARVDPENILDVYRLADLFGLGHLSDC</sequence>
<evidence type="ECO:0000256" key="1">
    <source>
        <dbReference type="SAM" id="MobiDB-lite"/>
    </source>
</evidence>
<protein>
    <recommendedName>
        <fullName evidence="2">BTB domain-containing protein</fullName>
    </recommendedName>
</protein>
<dbReference type="Pfam" id="PF00651">
    <property type="entry name" value="BTB"/>
    <property type="match status" value="1"/>
</dbReference>
<evidence type="ECO:0000313" key="3">
    <source>
        <dbReference type="EMBL" id="KAH0617280.1"/>
    </source>
</evidence>
<feature type="domain" description="BTB" evidence="2">
    <location>
        <begin position="23"/>
        <end position="73"/>
    </location>
</feature>
<evidence type="ECO:0000259" key="2">
    <source>
        <dbReference type="Pfam" id="PF00651"/>
    </source>
</evidence>
<dbReference type="SUPFAM" id="SSF54695">
    <property type="entry name" value="POZ domain"/>
    <property type="match status" value="1"/>
</dbReference>
<name>A0ABQ7SIU6_PHRPL</name>
<dbReference type="Gene3D" id="3.30.710.10">
    <property type="entry name" value="Potassium Channel Kv1.1, Chain A"/>
    <property type="match status" value="1"/>
</dbReference>
<feature type="region of interest" description="Disordered" evidence="1">
    <location>
        <begin position="1"/>
        <end position="22"/>
    </location>
</feature>
<dbReference type="InterPro" id="IPR011333">
    <property type="entry name" value="SKP1/BTB/POZ_sf"/>
</dbReference>
<organism evidence="3 4">
    <name type="scientific">Phrynosoma platyrhinos</name>
    <name type="common">Desert horned lizard</name>
    <dbReference type="NCBI Taxonomy" id="52577"/>
    <lineage>
        <taxon>Eukaryota</taxon>
        <taxon>Metazoa</taxon>
        <taxon>Chordata</taxon>
        <taxon>Craniata</taxon>
        <taxon>Vertebrata</taxon>
        <taxon>Euteleostomi</taxon>
        <taxon>Lepidosauria</taxon>
        <taxon>Squamata</taxon>
        <taxon>Bifurcata</taxon>
        <taxon>Unidentata</taxon>
        <taxon>Episquamata</taxon>
        <taxon>Toxicofera</taxon>
        <taxon>Iguania</taxon>
        <taxon>Phrynosomatidae</taxon>
        <taxon>Phrynosomatinae</taxon>
        <taxon>Phrynosoma</taxon>
    </lineage>
</organism>
<dbReference type="Proteomes" id="UP000826234">
    <property type="component" value="Unassembled WGS sequence"/>
</dbReference>
<dbReference type="PANTHER" id="PTHR45632:SF5">
    <property type="entry name" value="KELCH-LIKE PROTEIN 22"/>
    <property type="match status" value="1"/>
</dbReference>
<keyword evidence="4" id="KW-1185">Reference proteome</keyword>
<gene>
    <name evidence="3" type="ORF">JD844_015315</name>
</gene>
<reference evidence="3 4" key="1">
    <citation type="journal article" date="2022" name="Gigascience">
        <title>A chromosome-level genome assembly and annotation of the desert horned lizard, Phrynosoma platyrhinos, provides insight into chromosomal rearrangements among reptiles.</title>
        <authorList>
            <person name="Koochekian N."/>
            <person name="Ascanio A."/>
            <person name="Farleigh K."/>
            <person name="Card D.C."/>
            <person name="Schield D.R."/>
            <person name="Castoe T.A."/>
            <person name="Jezkova T."/>
        </authorList>
    </citation>
    <scope>NUCLEOTIDE SEQUENCE [LARGE SCALE GENOMIC DNA]</scope>
    <source>
        <strain evidence="3">NK-2021</strain>
    </source>
</reference>
<proteinExistence type="predicted"/>
<accession>A0ABQ7SIU6</accession>
<dbReference type="InterPro" id="IPR000210">
    <property type="entry name" value="BTB/POZ_dom"/>
</dbReference>
<evidence type="ECO:0000313" key="4">
    <source>
        <dbReference type="Proteomes" id="UP000826234"/>
    </source>
</evidence>
<dbReference type="PANTHER" id="PTHR45632">
    <property type="entry name" value="LD33804P"/>
    <property type="match status" value="1"/>
</dbReference>
<dbReference type="EMBL" id="JAIPUX010005289">
    <property type="protein sequence ID" value="KAH0617280.1"/>
    <property type="molecule type" value="Genomic_DNA"/>
</dbReference>
<comment type="caution">
    <text evidence="3">The sequence shown here is derived from an EMBL/GenBank/DDBJ whole genome shotgun (WGS) entry which is preliminary data.</text>
</comment>